<name>A0A0F3P777_ORITS</name>
<dbReference type="PATRIC" id="fig|1359175.3.peg.1705"/>
<proteinExistence type="predicted"/>
<gene>
    <name evidence="1" type="ORF">OTSTA716_0899</name>
</gene>
<dbReference type="EMBL" id="LAOA01000027">
    <property type="protein sequence ID" value="KJV76185.1"/>
    <property type="molecule type" value="Genomic_DNA"/>
</dbReference>
<organism evidence="1 2">
    <name type="scientific">Orientia tsutsugamushi str. TA716</name>
    <dbReference type="NCBI Taxonomy" id="1359175"/>
    <lineage>
        <taxon>Bacteria</taxon>
        <taxon>Pseudomonadati</taxon>
        <taxon>Pseudomonadota</taxon>
        <taxon>Alphaproteobacteria</taxon>
        <taxon>Rickettsiales</taxon>
        <taxon>Rickettsiaceae</taxon>
        <taxon>Rickettsieae</taxon>
        <taxon>Orientia</taxon>
    </lineage>
</organism>
<sequence>MRVHQKDIEKIKQRVISEKENARDILKKHLSLM</sequence>
<accession>A0A0F3P777</accession>
<reference evidence="1 2" key="1">
    <citation type="submission" date="2015-01" db="EMBL/GenBank/DDBJ databases">
        <title>Genome Sequencing of Rickettsiales.</title>
        <authorList>
            <person name="Daugherty S.C."/>
            <person name="Su Q."/>
            <person name="Abolude K."/>
            <person name="Beier-Sexton M."/>
            <person name="Carlyon J.A."/>
            <person name="Carter R."/>
            <person name="Day N.P."/>
            <person name="Dumler S.J."/>
            <person name="Dyachenko V."/>
            <person name="Godinez A."/>
            <person name="Kurtti T.J."/>
            <person name="Lichay M."/>
            <person name="Mullins K.E."/>
            <person name="Ott S."/>
            <person name="Pappas-Brown V."/>
            <person name="Paris D.H."/>
            <person name="Patel P."/>
            <person name="Richards A.L."/>
            <person name="Sadzewicz L."/>
            <person name="Sears K."/>
            <person name="Seidman D."/>
            <person name="Sengamalay N."/>
            <person name="Stenos J."/>
            <person name="Tallon L.J."/>
            <person name="Vincent G."/>
            <person name="Fraser C.M."/>
            <person name="Munderloh U."/>
            <person name="Dunning-Hotopp J.C."/>
        </authorList>
    </citation>
    <scope>NUCLEOTIDE SEQUENCE [LARGE SCALE GENOMIC DNA]</scope>
    <source>
        <strain evidence="1 2">TA716</strain>
    </source>
</reference>
<protein>
    <submittedName>
        <fullName evidence="1">Uncharacterized protein</fullName>
    </submittedName>
</protein>
<dbReference type="AlphaFoldDB" id="A0A0F3P777"/>
<evidence type="ECO:0000313" key="2">
    <source>
        <dbReference type="Proteomes" id="UP000033671"/>
    </source>
</evidence>
<evidence type="ECO:0000313" key="1">
    <source>
        <dbReference type="EMBL" id="KJV76185.1"/>
    </source>
</evidence>
<dbReference type="Proteomes" id="UP000033671">
    <property type="component" value="Unassembled WGS sequence"/>
</dbReference>
<comment type="caution">
    <text evidence="1">The sequence shown here is derived from an EMBL/GenBank/DDBJ whole genome shotgun (WGS) entry which is preliminary data.</text>
</comment>